<dbReference type="EMBL" id="JACVVK020000251">
    <property type="protein sequence ID" value="KAK7482098.1"/>
    <property type="molecule type" value="Genomic_DNA"/>
</dbReference>
<dbReference type="AlphaFoldDB" id="A0ABD0K5H0"/>
<name>A0ABD0K5H0_9CAEN</name>
<dbReference type="Proteomes" id="UP001519460">
    <property type="component" value="Unassembled WGS sequence"/>
</dbReference>
<evidence type="ECO:0000313" key="2">
    <source>
        <dbReference type="Proteomes" id="UP001519460"/>
    </source>
</evidence>
<accession>A0ABD0K5H0</accession>
<protein>
    <submittedName>
        <fullName evidence="1">Uncharacterized protein</fullName>
    </submittedName>
</protein>
<proteinExistence type="predicted"/>
<keyword evidence="2" id="KW-1185">Reference proteome</keyword>
<sequence length="87" mass="9633">MNTGPNRPNSDSVICKANFIMRRQCPCRLMAVPIFSIHARNGFSAAKHVRKDVKVSSATWSRAARCANAMIAFLTTENEAVRVQCAH</sequence>
<reference evidence="1 2" key="1">
    <citation type="journal article" date="2023" name="Sci. Data">
        <title>Genome assembly of the Korean intertidal mud-creeper Batillaria attramentaria.</title>
        <authorList>
            <person name="Patra A.K."/>
            <person name="Ho P.T."/>
            <person name="Jun S."/>
            <person name="Lee S.J."/>
            <person name="Kim Y."/>
            <person name="Won Y.J."/>
        </authorList>
    </citation>
    <scope>NUCLEOTIDE SEQUENCE [LARGE SCALE GENOMIC DNA]</scope>
    <source>
        <strain evidence="1">Wonlab-2016</strain>
    </source>
</reference>
<organism evidence="1 2">
    <name type="scientific">Batillaria attramentaria</name>
    <dbReference type="NCBI Taxonomy" id="370345"/>
    <lineage>
        <taxon>Eukaryota</taxon>
        <taxon>Metazoa</taxon>
        <taxon>Spiralia</taxon>
        <taxon>Lophotrochozoa</taxon>
        <taxon>Mollusca</taxon>
        <taxon>Gastropoda</taxon>
        <taxon>Caenogastropoda</taxon>
        <taxon>Sorbeoconcha</taxon>
        <taxon>Cerithioidea</taxon>
        <taxon>Batillariidae</taxon>
        <taxon>Batillaria</taxon>
    </lineage>
</organism>
<comment type="caution">
    <text evidence="1">The sequence shown here is derived from an EMBL/GenBank/DDBJ whole genome shotgun (WGS) entry which is preliminary data.</text>
</comment>
<evidence type="ECO:0000313" key="1">
    <source>
        <dbReference type="EMBL" id="KAK7482098.1"/>
    </source>
</evidence>
<gene>
    <name evidence="1" type="ORF">BaRGS_00026682</name>
</gene>